<accession>A0A6D2K859</accession>
<dbReference type="CDD" id="cd22157">
    <property type="entry name" value="F-box_AtFBW1-like"/>
    <property type="match status" value="1"/>
</dbReference>
<dbReference type="OrthoDB" id="1631251at2759"/>
<dbReference type="EMBL" id="CACVBM020001518">
    <property type="protein sequence ID" value="CAA7053069.1"/>
    <property type="molecule type" value="Genomic_DNA"/>
</dbReference>
<dbReference type="InterPro" id="IPR036047">
    <property type="entry name" value="F-box-like_dom_sf"/>
</dbReference>
<sequence>MLSDLPRDLAEEVLIRLPMTCNRAVRSVCKKWNTLSKARRFTKQHIAQAQAATEFMVVMVISYRVYLMSVNLEKGVEPSINRQGSLFGIRTLANPGGSDHSLRPGFGGYKYAIGYENSKSRRNYKVLRCGDYSHGNVLYELYHINSSKAGITIPIHIFPDWTIECYARGVSLKGNTYWFAQQEMPADLLEIDRAERDEQLAVLYQHQDTLRMEIWITTKFEPQVVSWSKLCFLAVDMEPLIGYQFDAASFVVDEEKKAAVVVDLLDVPRKSEMVMLAYIIGEDGYFKKEDLRAPSNNYFYPLVYPFVPSLAPIKLGGKRKRKRKKHQILC</sequence>
<dbReference type="Pfam" id="PF00646">
    <property type="entry name" value="F-box"/>
    <property type="match status" value="1"/>
</dbReference>
<dbReference type="PANTHER" id="PTHR31672">
    <property type="entry name" value="BNACNNG10540D PROTEIN"/>
    <property type="match status" value="1"/>
</dbReference>
<evidence type="ECO:0000313" key="3">
    <source>
        <dbReference type="Proteomes" id="UP000467841"/>
    </source>
</evidence>
<dbReference type="Pfam" id="PF07734">
    <property type="entry name" value="FBA_1"/>
    <property type="match status" value="2"/>
</dbReference>
<dbReference type="InterPro" id="IPR006527">
    <property type="entry name" value="F-box-assoc_dom_typ1"/>
</dbReference>
<dbReference type="InterPro" id="IPR001810">
    <property type="entry name" value="F-box_dom"/>
</dbReference>
<proteinExistence type="predicted"/>
<protein>
    <recommendedName>
        <fullName evidence="1">F-box domain-containing protein</fullName>
    </recommendedName>
</protein>
<reference evidence="2" key="1">
    <citation type="submission" date="2020-01" db="EMBL/GenBank/DDBJ databases">
        <authorList>
            <person name="Mishra B."/>
        </authorList>
    </citation>
    <scope>NUCLEOTIDE SEQUENCE [LARGE SCALE GENOMIC DNA]</scope>
</reference>
<name>A0A6D2K859_9BRAS</name>
<dbReference type="SUPFAM" id="SSF81383">
    <property type="entry name" value="F-box domain"/>
    <property type="match status" value="1"/>
</dbReference>
<evidence type="ECO:0000313" key="2">
    <source>
        <dbReference type="EMBL" id="CAA7053069.1"/>
    </source>
</evidence>
<dbReference type="PANTHER" id="PTHR31672:SF13">
    <property type="entry name" value="F-BOX PROTEIN CPR30-LIKE"/>
    <property type="match status" value="1"/>
</dbReference>
<dbReference type="Proteomes" id="UP000467841">
    <property type="component" value="Unassembled WGS sequence"/>
</dbReference>
<keyword evidence="3" id="KW-1185">Reference proteome</keyword>
<gene>
    <name evidence="2" type="ORF">MERR_LOCUS40304</name>
</gene>
<evidence type="ECO:0000259" key="1">
    <source>
        <dbReference type="PROSITE" id="PS50181"/>
    </source>
</evidence>
<dbReference type="Gene3D" id="1.20.1280.50">
    <property type="match status" value="1"/>
</dbReference>
<dbReference type="PROSITE" id="PS50181">
    <property type="entry name" value="FBOX"/>
    <property type="match status" value="1"/>
</dbReference>
<dbReference type="InterPro" id="IPR050796">
    <property type="entry name" value="SCF_F-box_component"/>
</dbReference>
<comment type="caution">
    <text evidence="2">The sequence shown here is derived from an EMBL/GenBank/DDBJ whole genome shotgun (WGS) entry which is preliminary data.</text>
</comment>
<dbReference type="AlphaFoldDB" id="A0A6D2K859"/>
<dbReference type="SMART" id="SM00256">
    <property type="entry name" value="FBOX"/>
    <property type="match status" value="1"/>
</dbReference>
<organism evidence="2 3">
    <name type="scientific">Microthlaspi erraticum</name>
    <dbReference type="NCBI Taxonomy" id="1685480"/>
    <lineage>
        <taxon>Eukaryota</taxon>
        <taxon>Viridiplantae</taxon>
        <taxon>Streptophyta</taxon>
        <taxon>Embryophyta</taxon>
        <taxon>Tracheophyta</taxon>
        <taxon>Spermatophyta</taxon>
        <taxon>Magnoliopsida</taxon>
        <taxon>eudicotyledons</taxon>
        <taxon>Gunneridae</taxon>
        <taxon>Pentapetalae</taxon>
        <taxon>rosids</taxon>
        <taxon>malvids</taxon>
        <taxon>Brassicales</taxon>
        <taxon>Brassicaceae</taxon>
        <taxon>Coluteocarpeae</taxon>
        <taxon>Microthlaspi</taxon>
    </lineage>
</organism>
<feature type="domain" description="F-box" evidence="1">
    <location>
        <begin position="1"/>
        <end position="45"/>
    </location>
</feature>